<accession>A0ABV0LVW6</accession>
<name>A0ABV0LVW6_9HYPH</name>
<comment type="caution">
    <text evidence="2">The sequence shown here is derived from an EMBL/GenBank/DDBJ whole genome shotgun (WGS) entry which is preliminary data.</text>
</comment>
<feature type="domain" description="DUF2293" evidence="1">
    <location>
        <begin position="39"/>
        <end position="90"/>
    </location>
</feature>
<dbReference type="RefSeq" id="WP_348862003.1">
    <property type="nucleotide sequence ID" value="NZ_JBEAAL010000001.1"/>
</dbReference>
<gene>
    <name evidence="2" type="ORF">ABK249_01490</name>
</gene>
<dbReference type="Proteomes" id="UP001496627">
    <property type="component" value="Unassembled WGS sequence"/>
</dbReference>
<evidence type="ECO:0000313" key="3">
    <source>
        <dbReference type="Proteomes" id="UP001496627"/>
    </source>
</evidence>
<sequence length="107" mass="12309">MAKFPLAAIEQHIRYHHPGCPDFAVSYFSNEIAQKEWLDAPLGQAVGITMQSFLRHEMTDYDTLLLHGMERAEARRRVQPRIDAMLKIWRKKPKAHKGKKVGEVGNV</sequence>
<dbReference type="InterPro" id="IPR018744">
    <property type="entry name" value="DUF2293"/>
</dbReference>
<keyword evidence="3" id="KW-1185">Reference proteome</keyword>
<dbReference type="Pfam" id="PF10056">
    <property type="entry name" value="DUF2293"/>
    <property type="match status" value="1"/>
</dbReference>
<organism evidence="2 3">
    <name type="scientific">Neorhizobium phenanthreniclasticum</name>
    <dbReference type="NCBI Taxonomy" id="3157917"/>
    <lineage>
        <taxon>Bacteria</taxon>
        <taxon>Pseudomonadati</taxon>
        <taxon>Pseudomonadota</taxon>
        <taxon>Alphaproteobacteria</taxon>
        <taxon>Hyphomicrobiales</taxon>
        <taxon>Rhizobiaceae</taxon>
        <taxon>Rhizobium/Agrobacterium group</taxon>
        <taxon>Neorhizobium</taxon>
    </lineage>
</organism>
<dbReference type="EMBL" id="JBEAAL010000001">
    <property type="protein sequence ID" value="MEQ1403593.1"/>
    <property type="molecule type" value="Genomic_DNA"/>
</dbReference>
<protein>
    <submittedName>
        <fullName evidence="2">DUF2293 domain-containing protein</fullName>
    </submittedName>
</protein>
<evidence type="ECO:0000259" key="1">
    <source>
        <dbReference type="Pfam" id="PF10056"/>
    </source>
</evidence>
<evidence type="ECO:0000313" key="2">
    <source>
        <dbReference type="EMBL" id="MEQ1403593.1"/>
    </source>
</evidence>
<reference evidence="2 3" key="1">
    <citation type="submission" date="2024-05" db="EMBL/GenBank/DDBJ databases">
        <title>Neorhizobium sp. Rsf11, a plant growth promoting and heavy metal resistant PAH-degrader.</title>
        <authorList>
            <person name="Golubev S.N."/>
            <person name="Muratova A.Y."/>
            <person name="Markelova M.I."/>
        </authorList>
    </citation>
    <scope>NUCLEOTIDE SEQUENCE [LARGE SCALE GENOMIC DNA]</scope>
    <source>
        <strain evidence="2 3">Rsf11</strain>
    </source>
</reference>
<proteinExistence type="predicted"/>